<dbReference type="PROSITE" id="PS51745">
    <property type="entry name" value="PB1"/>
    <property type="match status" value="1"/>
</dbReference>
<comment type="caution">
    <text evidence="7">The sequence shown here is derived from an EMBL/GenBank/DDBJ whole genome shotgun (WGS) entry which is preliminary data.</text>
</comment>
<keyword evidence="3" id="KW-0862">Zinc</keyword>
<dbReference type="PANTHER" id="PTHR20930:SF0">
    <property type="entry name" value="PROTEIN ILRUN"/>
    <property type="match status" value="1"/>
</dbReference>
<keyword evidence="8" id="KW-1185">Reference proteome</keyword>
<dbReference type="GO" id="GO:0008270">
    <property type="term" value="F:zinc ion binding"/>
    <property type="evidence" value="ECO:0007669"/>
    <property type="project" value="UniProtKB-KW"/>
</dbReference>
<proteinExistence type="predicted"/>
<evidence type="ECO:0000259" key="6">
    <source>
        <dbReference type="PROSITE" id="PS51745"/>
    </source>
</evidence>
<evidence type="ECO:0000256" key="3">
    <source>
        <dbReference type="ARBA" id="ARBA00022833"/>
    </source>
</evidence>
<dbReference type="SUPFAM" id="SSF57850">
    <property type="entry name" value="RING/U-box"/>
    <property type="match status" value="1"/>
</dbReference>
<sequence>MPAVLKVTYQSDIRRCRLDDQDICYEGLCKMLPQLFPDLGDNYTAKYVDEEGDACVLCEPSWSDFLSLAKRGSTVAVGSSDQKLILKLELFDLPEERPLIDQPEERLEQDQGCHLGVKCDGCGASPIMGPRFRCTVCPDFDFCSHCFQKKDKIHGGECVGHDFEQVEQPCWSPLWTMMRMLKGKGKGKGKCKGKGKGKGKGKCKGKFEAEQTEGEVCSWPVHHFWPEHSWALRHSYPWHHDSWRHDSWFRHCPDSWFLTGMAGTGGTWENRASADVQAPDA</sequence>
<reference evidence="7" key="1">
    <citation type="submission" date="2023-08" db="EMBL/GenBank/DDBJ databases">
        <authorList>
            <person name="Chen Y."/>
            <person name="Shah S."/>
            <person name="Dougan E. K."/>
            <person name="Thang M."/>
            <person name="Chan C."/>
        </authorList>
    </citation>
    <scope>NUCLEOTIDE SEQUENCE</scope>
</reference>
<organism evidence="7 8">
    <name type="scientific">Effrenium voratum</name>
    <dbReference type="NCBI Taxonomy" id="2562239"/>
    <lineage>
        <taxon>Eukaryota</taxon>
        <taxon>Sar</taxon>
        <taxon>Alveolata</taxon>
        <taxon>Dinophyceae</taxon>
        <taxon>Suessiales</taxon>
        <taxon>Symbiodiniaceae</taxon>
        <taxon>Effrenium</taxon>
    </lineage>
</organism>
<dbReference type="EMBL" id="CAUJNA010001470">
    <property type="protein sequence ID" value="CAJ1387164.1"/>
    <property type="molecule type" value="Genomic_DNA"/>
</dbReference>
<dbReference type="Gene3D" id="3.10.20.90">
    <property type="entry name" value="Phosphatidylinositol 3-kinase Catalytic Subunit, Chain A, domain 1"/>
    <property type="match status" value="1"/>
</dbReference>
<keyword evidence="2 4" id="KW-0863">Zinc-finger</keyword>
<evidence type="ECO:0000259" key="5">
    <source>
        <dbReference type="PROSITE" id="PS50135"/>
    </source>
</evidence>
<name>A0AA36IG64_9DINO</name>
<dbReference type="Pfam" id="PF00569">
    <property type="entry name" value="ZZ"/>
    <property type="match status" value="1"/>
</dbReference>
<keyword evidence="1" id="KW-0479">Metal-binding</keyword>
<evidence type="ECO:0000313" key="8">
    <source>
        <dbReference type="Proteomes" id="UP001178507"/>
    </source>
</evidence>
<dbReference type="InterPro" id="IPR053793">
    <property type="entry name" value="PB1-like"/>
</dbReference>
<dbReference type="CDD" id="cd05992">
    <property type="entry name" value="PB1"/>
    <property type="match status" value="1"/>
</dbReference>
<dbReference type="PANTHER" id="PTHR20930">
    <property type="entry name" value="OVARIAN CARCINOMA ANTIGEN CA125-RELATED"/>
    <property type="match status" value="1"/>
</dbReference>
<dbReference type="PROSITE" id="PS01357">
    <property type="entry name" value="ZF_ZZ_1"/>
    <property type="match status" value="1"/>
</dbReference>
<dbReference type="PROSITE" id="PS50135">
    <property type="entry name" value="ZF_ZZ_2"/>
    <property type="match status" value="1"/>
</dbReference>
<evidence type="ECO:0000313" key="7">
    <source>
        <dbReference type="EMBL" id="CAJ1387164.1"/>
    </source>
</evidence>
<dbReference type="InterPro" id="IPR000433">
    <property type="entry name" value="Znf_ZZ"/>
</dbReference>
<accession>A0AA36IG64</accession>
<dbReference type="InterPro" id="IPR043145">
    <property type="entry name" value="Znf_ZZ_sf"/>
</dbReference>
<evidence type="ECO:0000256" key="4">
    <source>
        <dbReference type="PROSITE-ProRule" id="PRU00228"/>
    </source>
</evidence>
<dbReference type="Gene3D" id="3.30.60.90">
    <property type="match status" value="1"/>
</dbReference>
<dbReference type="SMART" id="SM00666">
    <property type="entry name" value="PB1"/>
    <property type="match status" value="1"/>
</dbReference>
<evidence type="ECO:0000256" key="1">
    <source>
        <dbReference type="ARBA" id="ARBA00022723"/>
    </source>
</evidence>
<dbReference type="SMART" id="SM00291">
    <property type="entry name" value="ZnF_ZZ"/>
    <property type="match status" value="1"/>
</dbReference>
<feature type="domain" description="ZZ-type" evidence="5">
    <location>
        <begin position="114"/>
        <end position="171"/>
    </location>
</feature>
<dbReference type="InterPro" id="IPR000270">
    <property type="entry name" value="PB1_dom"/>
</dbReference>
<gene>
    <name evidence="7" type="ORF">EVOR1521_LOCUS13296</name>
</gene>
<feature type="domain" description="PB1" evidence="6">
    <location>
        <begin position="2"/>
        <end position="93"/>
    </location>
</feature>
<dbReference type="Proteomes" id="UP001178507">
    <property type="component" value="Unassembled WGS sequence"/>
</dbReference>
<dbReference type="CDD" id="cd02249">
    <property type="entry name" value="ZZ"/>
    <property type="match status" value="1"/>
</dbReference>
<dbReference type="AlphaFoldDB" id="A0AA36IG64"/>
<protein>
    <submittedName>
        <fullName evidence="7">Uncharacterized protein</fullName>
    </submittedName>
</protein>
<evidence type="ECO:0000256" key="2">
    <source>
        <dbReference type="ARBA" id="ARBA00022771"/>
    </source>
</evidence>
<dbReference type="SUPFAM" id="SSF54277">
    <property type="entry name" value="CAD &amp; PB1 domains"/>
    <property type="match status" value="1"/>
</dbReference>